<dbReference type="EMBL" id="LUCM01005051">
    <property type="protein sequence ID" value="KAA0193394.1"/>
    <property type="molecule type" value="Genomic_DNA"/>
</dbReference>
<proteinExistence type="predicted"/>
<dbReference type="OrthoDB" id="6257913at2759"/>
<protein>
    <submittedName>
        <fullName evidence="1">Uncharacterized protein</fullName>
    </submittedName>
</protein>
<dbReference type="AlphaFoldDB" id="A0A8E0VKI2"/>
<evidence type="ECO:0000313" key="1">
    <source>
        <dbReference type="EMBL" id="KAA0193394.1"/>
    </source>
</evidence>
<comment type="caution">
    <text evidence="1">The sequence shown here is derived from an EMBL/GenBank/DDBJ whole genome shotgun (WGS) entry which is preliminary data.</text>
</comment>
<evidence type="ECO:0000313" key="2">
    <source>
        <dbReference type="Proteomes" id="UP000728185"/>
    </source>
</evidence>
<reference evidence="1" key="1">
    <citation type="submission" date="2019-05" db="EMBL/GenBank/DDBJ databases">
        <title>Annotation for the trematode Fasciolopsis buski.</title>
        <authorList>
            <person name="Choi Y.-J."/>
        </authorList>
    </citation>
    <scope>NUCLEOTIDE SEQUENCE</scope>
    <source>
        <strain evidence="1">HT</strain>
        <tissue evidence="1">Whole worm</tissue>
    </source>
</reference>
<gene>
    <name evidence="1" type="ORF">FBUS_04684</name>
</gene>
<accession>A0A8E0VKI2</accession>
<dbReference type="Proteomes" id="UP000728185">
    <property type="component" value="Unassembled WGS sequence"/>
</dbReference>
<keyword evidence="2" id="KW-1185">Reference proteome</keyword>
<organism evidence="1 2">
    <name type="scientific">Fasciolopsis buskii</name>
    <dbReference type="NCBI Taxonomy" id="27845"/>
    <lineage>
        <taxon>Eukaryota</taxon>
        <taxon>Metazoa</taxon>
        <taxon>Spiralia</taxon>
        <taxon>Lophotrochozoa</taxon>
        <taxon>Platyhelminthes</taxon>
        <taxon>Trematoda</taxon>
        <taxon>Digenea</taxon>
        <taxon>Plagiorchiida</taxon>
        <taxon>Echinostomata</taxon>
        <taxon>Echinostomatoidea</taxon>
        <taxon>Fasciolidae</taxon>
        <taxon>Fasciolopsis</taxon>
    </lineage>
</organism>
<name>A0A8E0VKI2_9TREM</name>
<sequence length="284" mass="31407">MATISKRYTRGRKAVRTSTAPMLLSASDRQKLLSYTPQSTESSLSPYACLYPSSQAMNTETAKSKLRETLYGTDQSASLYELDHTHGFYSSRSPDRLCSWNVSSHPWTRTEIQSKYSLRQQLKEVMESRTPVDSSQPITHHRRELTRCWSRERVIRSEVILSIRHPSGQSCADLSTAGLAPFGSMQSVRSRSTSGLTSSPRHQIPTADGHLSPASPWTGSNHSLFGASTASSGLAFCAGRTIPIMTENNTCRATVDHVPYTMNMGGHLADLYTKGPQTPKANYR</sequence>